<dbReference type="CDD" id="cd02883">
    <property type="entry name" value="NUDIX_Hydrolase"/>
    <property type="match status" value="1"/>
</dbReference>
<keyword evidence="1" id="KW-0378">Hydrolase</keyword>
<dbReference type="SUPFAM" id="SSF55811">
    <property type="entry name" value="Nudix"/>
    <property type="match status" value="1"/>
</dbReference>
<dbReference type="InterPro" id="IPR051325">
    <property type="entry name" value="Nudix_hydrolase_domain"/>
</dbReference>
<dbReference type="PROSITE" id="PS00893">
    <property type="entry name" value="NUDIX_BOX"/>
    <property type="match status" value="1"/>
</dbReference>
<dbReference type="InterPro" id="IPR000086">
    <property type="entry name" value="NUDIX_hydrolase_dom"/>
</dbReference>
<dbReference type="Gene3D" id="3.90.79.10">
    <property type="entry name" value="Nucleoside Triphosphate Pyrophosphohydrolase"/>
    <property type="match status" value="1"/>
</dbReference>
<dbReference type="PANTHER" id="PTHR21340:SF0">
    <property type="entry name" value="BIS(5'-NUCLEOSYL)-TETRAPHOSPHATASE [ASYMMETRICAL]"/>
    <property type="match status" value="1"/>
</dbReference>
<dbReference type="InterPro" id="IPR015797">
    <property type="entry name" value="NUDIX_hydrolase-like_dom_sf"/>
</dbReference>
<dbReference type="AlphaFoldDB" id="A0AA38P4J4"/>
<feature type="chain" id="PRO_5041421014" description="Nudix hydrolase domain-containing protein" evidence="3">
    <location>
        <begin position="16"/>
        <end position="303"/>
    </location>
</feature>
<organism evidence="5 6">
    <name type="scientific">Lentinula raphanica</name>
    <dbReference type="NCBI Taxonomy" id="153919"/>
    <lineage>
        <taxon>Eukaryota</taxon>
        <taxon>Fungi</taxon>
        <taxon>Dikarya</taxon>
        <taxon>Basidiomycota</taxon>
        <taxon>Agaricomycotina</taxon>
        <taxon>Agaricomycetes</taxon>
        <taxon>Agaricomycetidae</taxon>
        <taxon>Agaricales</taxon>
        <taxon>Marasmiineae</taxon>
        <taxon>Omphalotaceae</taxon>
        <taxon>Lentinula</taxon>
    </lineage>
</organism>
<evidence type="ECO:0000313" key="5">
    <source>
        <dbReference type="EMBL" id="KAJ3836035.1"/>
    </source>
</evidence>
<name>A0AA38P4J4_9AGAR</name>
<protein>
    <recommendedName>
        <fullName evidence="4">Nudix hydrolase domain-containing protein</fullName>
    </recommendedName>
</protein>
<feature type="compositionally biased region" description="Polar residues" evidence="2">
    <location>
        <begin position="51"/>
        <end position="62"/>
    </location>
</feature>
<gene>
    <name evidence="5" type="ORF">F5878DRAFT_626280</name>
</gene>
<evidence type="ECO:0000256" key="2">
    <source>
        <dbReference type="SAM" id="MobiDB-lite"/>
    </source>
</evidence>
<reference evidence="5" key="1">
    <citation type="submission" date="2022-08" db="EMBL/GenBank/DDBJ databases">
        <authorList>
            <consortium name="DOE Joint Genome Institute"/>
            <person name="Min B."/>
            <person name="Riley R."/>
            <person name="Sierra-Patev S."/>
            <person name="Naranjo-Ortiz M."/>
            <person name="Looney B."/>
            <person name="Konkel Z."/>
            <person name="Slot J.C."/>
            <person name="Sakamoto Y."/>
            <person name="Steenwyk J.L."/>
            <person name="Rokas A."/>
            <person name="Carro J."/>
            <person name="Camarero S."/>
            <person name="Ferreira P."/>
            <person name="Molpeceres G."/>
            <person name="Ruiz-Duenas F.J."/>
            <person name="Serrano A."/>
            <person name="Henrissat B."/>
            <person name="Drula E."/>
            <person name="Hughes K.W."/>
            <person name="Mata J.L."/>
            <person name="Ishikawa N.K."/>
            <person name="Vargas-Isla R."/>
            <person name="Ushijima S."/>
            <person name="Smith C.A."/>
            <person name="Ahrendt S."/>
            <person name="Andreopoulos W."/>
            <person name="He G."/>
            <person name="Labutti K."/>
            <person name="Lipzen A."/>
            <person name="Ng V."/>
            <person name="Sandor L."/>
            <person name="Barry K."/>
            <person name="Martinez A.T."/>
            <person name="Xiao Y."/>
            <person name="Gibbons J.G."/>
            <person name="Terashima K."/>
            <person name="Hibbett D.S."/>
            <person name="Grigoriev I.V."/>
        </authorList>
    </citation>
    <scope>NUCLEOTIDE SEQUENCE</scope>
    <source>
        <strain evidence="5">TFB9207</strain>
    </source>
</reference>
<sequence length="303" mass="34226">MTFWLPLFLLLSTSATMFTSRPRTNDNLNHSSPAPSTSSRSRSQSQNATSARTTTQPTSPLISNPLRWLRPHHPQQPRPLIFSPWSSPSIPDSGWACEDFMVGVGMVIIQPSTQKMVILYDHSKPGCFFLPRGRKDVGETLQEAALREAYEESGYEIEFLPLYKIHKQPIPPAERELALKPDTEPIYMTARKWGPRNRRGRLVDTGGEYFVSWFIGQIPDNPVHHKGVGMPDEQGFESFLIPFDEVVNCINPQEKPVVQYALHVYRQHLQFEDVARRAEAAAAQVEERQAELTEGVDSIADTG</sequence>
<keyword evidence="6" id="KW-1185">Reference proteome</keyword>
<feature type="compositionally biased region" description="Polar residues" evidence="2">
    <location>
        <begin position="20"/>
        <end position="30"/>
    </location>
</feature>
<dbReference type="GO" id="GO:0004081">
    <property type="term" value="F:bis(5'-nucleosyl)-tetraphosphatase (asymmetrical) activity"/>
    <property type="evidence" value="ECO:0007669"/>
    <property type="project" value="TreeGrafter"/>
</dbReference>
<feature type="domain" description="Nudix hydrolase" evidence="4">
    <location>
        <begin position="99"/>
        <end position="263"/>
    </location>
</feature>
<evidence type="ECO:0000313" key="6">
    <source>
        <dbReference type="Proteomes" id="UP001163846"/>
    </source>
</evidence>
<dbReference type="GO" id="GO:0006754">
    <property type="term" value="P:ATP biosynthetic process"/>
    <property type="evidence" value="ECO:0007669"/>
    <property type="project" value="TreeGrafter"/>
</dbReference>
<dbReference type="InterPro" id="IPR020084">
    <property type="entry name" value="NUDIX_hydrolase_CS"/>
</dbReference>
<dbReference type="EMBL" id="MU806355">
    <property type="protein sequence ID" value="KAJ3836035.1"/>
    <property type="molecule type" value="Genomic_DNA"/>
</dbReference>
<comment type="caution">
    <text evidence="5">The sequence shown here is derived from an EMBL/GenBank/DDBJ whole genome shotgun (WGS) entry which is preliminary data.</text>
</comment>
<evidence type="ECO:0000256" key="3">
    <source>
        <dbReference type="SAM" id="SignalP"/>
    </source>
</evidence>
<feature type="region of interest" description="Disordered" evidence="2">
    <location>
        <begin position="20"/>
        <end position="69"/>
    </location>
</feature>
<feature type="signal peptide" evidence="3">
    <location>
        <begin position="1"/>
        <end position="15"/>
    </location>
</feature>
<evidence type="ECO:0000259" key="4">
    <source>
        <dbReference type="PROSITE" id="PS51462"/>
    </source>
</evidence>
<keyword evidence="3" id="KW-0732">Signal</keyword>
<feature type="compositionally biased region" description="Low complexity" evidence="2">
    <location>
        <begin position="31"/>
        <end position="50"/>
    </location>
</feature>
<dbReference type="PROSITE" id="PS51462">
    <property type="entry name" value="NUDIX"/>
    <property type="match status" value="1"/>
</dbReference>
<dbReference type="Proteomes" id="UP001163846">
    <property type="component" value="Unassembled WGS sequence"/>
</dbReference>
<dbReference type="PANTHER" id="PTHR21340">
    <property type="entry name" value="DIADENOSINE 5,5-P1,P4-TETRAPHOSPHATE PYROPHOSPHOHYDROLASE MUTT"/>
    <property type="match status" value="1"/>
</dbReference>
<evidence type="ECO:0000256" key="1">
    <source>
        <dbReference type="ARBA" id="ARBA00022801"/>
    </source>
</evidence>
<dbReference type="GO" id="GO:0006167">
    <property type="term" value="P:AMP biosynthetic process"/>
    <property type="evidence" value="ECO:0007669"/>
    <property type="project" value="TreeGrafter"/>
</dbReference>
<dbReference type="Pfam" id="PF00293">
    <property type="entry name" value="NUDIX"/>
    <property type="match status" value="1"/>
</dbReference>
<proteinExistence type="predicted"/>
<feature type="non-terminal residue" evidence="5">
    <location>
        <position position="303"/>
    </location>
</feature>
<accession>A0AA38P4J4</accession>